<dbReference type="AlphaFoldDB" id="A0AAV4V9V3"/>
<proteinExistence type="predicted"/>
<sequence length="157" mass="18019">MERERHLFLCVISKKRPSILANHEPLPTASVIDRRRRRSLTHLKVNFIAFGPGQLYCVALNGCLTSLIQLYDDGRTYHRVYLYAVVKGLILAIKRRKRHNGTQKDTCLLSAISKKRPNILANHEPFPTAASVIYTTKEKEFHSLKGVPAFYATEYHE</sequence>
<reference evidence="1 2" key="1">
    <citation type="submission" date="2021-06" db="EMBL/GenBank/DDBJ databases">
        <title>Caerostris extrusa draft genome.</title>
        <authorList>
            <person name="Kono N."/>
            <person name="Arakawa K."/>
        </authorList>
    </citation>
    <scope>NUCLEOTIDE SEQUENCE [LARGE SCALE GENOMIC DNA]</scope>
</reference>
<evidence type="ECO:0000313" key="1">
    <source>
        <dbReference type="EMBL" id="GIY66740.1"/>
    </source>
</evidence>
<accession>A0AAV4V9V3</accession>
<dbReference type="Proteomes" id="UP001054945">
    <property type="component" value="Unassembled WGS sequence"/>
</dbReference>
<evidence type="ECO:0000313" key="2">
    <source>
        <dbReference type="Proteomes" id="UP001054945"/>
    </source>
</evidence>
<dbReference type="EMBL" id="BPLR01014150">
    <property type="protein sequence ID" value="GIY66740.1"/>
    <property type="molecule type" value="Genomic_DNA"/>
</dbReference>
<organism evidence="1 2">
    <name type="scientific">Caerostris extrusa</name>
    <name type="common">Bark spider</name>
    <name type="synonym">Caerostris bankana</name>
    <dbReference type="NCBI Taxonomy" id="172846"/>
    <lineage>
        <taxon>Eukaryota</taxon>
        <taxon>Metazoa</taxon>
        <taxon>Ecdysozoa</taxon>
        <taxon>Arthropoda</taxon>
        <taxon>Chelicerata</taxon>
        <taxon>Arachnida</taxon>
        <taxon>Araneae</taxon>
        <taxon>Araneomorphae</taxon>
        <taxon>Entelegynae</taxon>
        <taxon>Araneoidea</taxon>
        <taxon>Araneidae</taxon>
        <taxon>Caerostris</taxon>
    </lineage>
</organism>
<protein>
    <submittedName>
        <fullName evidence="1">Uncharacterized protein</fullName>
    </submittedName>
</protein>
<keyword evidence="2" id="KW-1185">Reference proteome</keyword>
<gene>
    <name evidence="1" type="ORF">CEXT_447831</name>
</gene>
<comment type="caution">
    <text evidence="1">The sequence shown here is derived from an EMBL/GenBank/DDBJ whole genome shotgun (WGS) entry which is preliminary data.</text>
</comment>
<name>A0AAV4V9V3_CAEEX</name>